<comment type="caution">
    <text evidence="1">The sequence shown here is derived from an EMBL/GenBank/DDBJ whole genome shotgun (WGS) entry which is preliminary data.</text>
</comment>
<reference evidence="2" key="1">
    <citation type="submission" date="2017-03" db="EMBL/GenBank/DDBJ databases">
        <title>Phytopthora megakarya and P. palmivora, two closely related causual agents of cacao black pod achieved similar genome size and gene model numbers by different mechanisms.</title>
        <authorList>
            <person name="Ali S."/>
            <person name="Shao J."/>
            <person name="Larry D.J."/>
            <person name="Kronmiller B."/>
            <person name="Shen D."/>
            <person name="Strem M.D."/>
            <person name="Melnick R.L."/>
            <person name="Guiltinan M.J."/>
            <person name="Tyler B.M."/>
            <person name="Meinhardt L.W."/>
            <person name="Bailey B.A."/>
        </authorList>
    </citation>
    <scope>NUCLEOTIDE SEQUENCE [LARGE SCALE GENOMIC DNA]</scope>
    <source>
        <strain evidence="2">zdho120</strain>
    </source>
</reference>
<evidence type="ECO:0000313" key="1">
    <source>
        <dbReference type="EMBL" id="OWY97751.1"/>
    </source>
</evidence>
<name>A0A225UXS3_9STRA</name>
<dbReference type="GO" id="GO:0004386">
    <property type="term" value="F:helicase activity"/>
    <property type="evidence" value="ECO:0007669"/>
    <property type="project" value="UniProtKB-KW"/>
</dbReference>
<sequence length="494" mass="57774">MICNPEWKEIREQIAEYQNPPDRPDVVVRMKEYLVAYLHGFTWLNSRSGVYHTHILIILAEEDKPRARDLSTSWCLVKFPRGHKPGAIRNGNELHDAWSVWKSKPQLRLHGYPKPLVEVSRANVDGYAEVQRCRRPPGKQKFKTREYDNAMTNQWVVPYNPYLSQKYNCHINIEKCTGITVVKYMYKYVYKGSDKAMFTIESVENDREGGTRVRVEPNEIIRYLNARYISPVEACIRLLDYVVQGKSHLVVLLPVHLKGKHIGLFRVNEDPEEVLERTNHSMLTSFFELCASDDPVNQIVKTMLYQDIPKKFTWKNGVRRTRFQAAIGRMIHVSPRDMERFYLRLMLCNRRGPTSFEDLRTVRGIEYPSYLDPAKAAGHLENDGEWIVCMEEAREYKIPYQLRQQFATLLAYSKPTDVRGMWNQFYTDLSEDYAHTFRVMSEPHKSKTVLFKTLLSLQLLLEVSGYAVADSTFQNSIRRCYTRAFLKTALFAEN</sequence>
<keyword evidence="1" id="KW-0347">Helicase</keyword>
<keyword evidence="1" id="KW-0067">ATP-binding</keyword>
<dbReference type="PANTHER" id="PTHR10492:SF57">
    <property type="entry name" value="ATP-DEPENDENT DNA HELICASE"/>
    <property type="match status" value="1"/>
</dbReference>
<evidence type="ECO:0000313" key="2">
    <source>
        <dbReference type="Proteomes" id="UP000198211"/>
    </source>
</evidence>
<dbReference type="OrthoDB" id="124232at2759"/>
<dbReference type="AlphaFoldDB" id="A0A225UXS3"/>
<keyword evidence="1" id="KW-0547">Nucleotide-binding</keyword>
<dbReference type="STRING" id="4795.A0A225UXS3"/>
<dbReference type="PANTHER" id="PTHR10492">
    <property type="match status" value="1"/>
</dbReference>
<gene>
    <name evidence="1" type="ORF">PHMEG_00031643</name>
</gene>
<dbReference type="EMBL" id="NBNE01010104">
    <property type="protein sequence ID" value="OWY97751.1"/>
    <property type="molecule type" value="Genomic_DNA"/>
</dbReference>
<organism evidence="1 2">
    <name type="scientific">Phytophthora megakarya</name>
    <dbReference type="NCBI Taxonomy" id="4795"/>
    <lineage>
        <taxon>Eukaryota</taxon>
        <taxon>Sar</taxon>
        <taxon>Stramenopiles</taxon>
        <taxon>Oomycota</taxon>
        <taxon>Peronosporomycetes</taxon>
        <taxon>Peronosporales</taxon>
        <taxon>Peronosporaceae</taxon>
        <taxon>Phytophthora</taxon>
    </lineage>
</organism>
<protein>
    <submittedName>
        <fullName evidence="1">Helitron helicase</fullName>
    </submittedName>
</protein>
<keyword evidence="1" id="KW-0378">Hydrolase</keyword>
<dbReference type="Proteomes" id="UP000198211">
    <property type="component" value="Unassembled WGS sequence"/>
</dbReference>
<accession>A0A225UXS3</accession>
<keyword evidence="2" id="KW-1185">Reference proteome</keyword>
<proteinExistence type="predicted"/>